<feature type="region of interest" description="Disordered" evidence="6">
    <location>
        <begin position="1"/>
        <end position="42"/>
    </location>
</feature>
<comment type="caution">
    <text evidence="8">The sequence shown here is derived from an EMBL/GenBank/DDBJ whole genome shotgun (WGS) entry which is preliminary data.</text>
</comment>
<dbReference type="PANTHER" id="PTHR15551">
    <property type="entry name" value="LIM DOMAIN ONLY 7"/>
    <property type="match status" value="1"/>
</dbReference>
<feature type="compositionally biased region" description="Pro residues" evidence="6">
    <location>
        <begin position="669"/>
        <end position="689"/>
    </location>
</feature>
<dbReference type="CDD" id="cd08368">
    <property type="entry name" value="LIM"/>
    <property type="match status" value="1"/>
</dbReference>
<feature type="region of interest" description="Disordered" evidence="6">
    <location>
        <begin position="1178"/>
        <end position="1202"/>
    </location>
</feature>
<dbReference type="InterPro" id="IPR031865">
    <property type="entry name" value="DUF4757"/>
</dbReference>
<proteinExistence type="predicted"/>
<feature type="coiled-coil region" evidence="5">
    <location>
        <begin position="891"/>
        <end position="930"/>
    </location>
</feature>
<evidence type="ECO:0000256" key="4">
    <source>
        <dbReference type="PROSITE-ProRule" id="PRU00125"/>
    </source>
</evidence>
<dbReference type="EMBL" id="JANEYF010000419">
    <property type="protein sequence ID" value="KAJ8970041.1"/>
    <property type="molecule type" value="Genomic_DNA"/>
</dbReference>
<evidence type="ECO:0000259" key="7">
    <source>
        <dbReference type="PROSITE" id="PS50023"/>
    </source>
</evidence>
<sequence>MDNHDHEKEHIERERRNSNTEYIPTKCRITKPPPPKPATNPLQFVKVAPCPLFQKAQEQIKKVEEIKKERKEIREEVEDWQQNLDNWKSSRRKRQEHIIERVVEVKKLTEQEELDKTRRKSKTFSEMMEERSKGRHKFTIPVYDDDSNDLSDYGIGSSSSKTNSIKDVDTDDSSSILDEKDIHSFDSPSNRDNSSTSNQSQSEDETNITKKEETKASLINNNNNNICPKTYSSTYTTSLSTNIKKPSILSKPKTFFESKLYSESNNMKENTEQYTYEGAIQDYRSRIQSKINVDESIFTRNKELLKSKEFSEAQTVLPKGEIFKRKGLFEGEKPIEVNHMESNSSRRLSEDFANTRSIKDRLKSLEKSTDPSSKIINRGDIQVSVKQRLQNFNKQNDFDKQNNNTKKTNPNKISNYLWKIESTDRCSSPETELYMNKLNMFNRDLDNLMNGKSVDNLTEYCTNSNYAPSVSSVELTGISSDREDSGIHTADVSCSVSQADEPIDTDTEIALNTIPSCIEKLNKENELTQFEKDIYQFKKELCQFEADLKHNNENNNTSCKEISIESISTTTMEQPTSLRFSNEEVVNLTEELLESLRIDASENIAATKGAQLKVVIKDPVVPTEKIVAPDILPVNKPKPAIYENVEFKPYKSVPPVEFITNDFLVDSPFPLPSPMMEPPKVKPPPPPPPDQDEDSETTSTQSLKRLNSTKRIKKEIHIKRSSFLGLDEPTDDQIEPDIPIEKPPELNSFLQKESKLEKSLYKKIQEENRVGVLSKVESQDSGLDIDRGRLSSDTWCSSVGDSSIPSHERQDSEQTNSITSEEDEITKKEREIIEMVEKEEQSRDTIEFGGKDVSKSNFLSAKVDNISSYEPSLGSEQFNSPYFPQPSSDFLDDQDSEVLKVEQELRQLEREELERQRENLLFRESRAKARLQNNRHSLDNICDEIYPYYPTDNTVDYRKSMPELQNVPLDYRKTVPDIPSSYVYKKSIPDVDLQYRKSMPNIQHAYQKSSPEHHRTDRTLSMNNDLRIPLDHRKSMPELQHDMHHSAFKSPPPVNRQPIMPGKPLRTVKDLSVFNPIVPHNLQHPNIKGTRQLSKHSLQALSAVPRPRHVPNDNWIQPKANPEVKTYNQHWVFQEAELRRISDQQKNVAANRSWQQPRHEKHLPDAIIQSLTQRVQNRTNINERNQQNRRSEGSLNNDYMQHPYLGHSQTVGHALPTMPYSPPIVMEESQDRMLRRGAAMIIESLCLFYHMECFKCCVCHVQLGDGLMGTDVRVRNQKLHCHNCYSSDDGVKFSCV</sequence>
<feature type="coiled-coil region" evidence="5">
    <location>
        <begin position="53"/>
        <end position="90"/>
    </location>
</feature>
<evidence type="ECO:0000256" key="3">
    <source>
        <dbReference type="ARBA" id="ARBA00023038"/>
    </source>
</evidence>
<evidence type="ECO:0000256" key="2">
    <source>
        <dbReference type="ARBA" id="ARBA00022833"/>
    </source>
</evidence>
<keyword evidence="1 4" id="KW-0479">Metal-binding</keyword>
<dbReference type="SMART" id="SM00132">
    <property type="entry name" value="LIM"/>
    <property type="match status" value="1"/>
</dbReference>
<feature type="compositionally biased region" description="Basic and acidic residues" evidence="6">
    <location>
        <begin position="1"/>
        <end position="18"/>
    </location>
</feature>
<dbReference type="Proteomes" id="UP001162156">
    <property type="component" value="Unassembled WGS sequence"/>
</dbReference>
<feature type="region of interest" description="Disordered" evidence="6">
    <location>
        <begin position="724"/>
        <end position="751"/>
    </location>
</feature>
<dbReference type="Gene3D" id="2.10.110.10">
    <property type="entry name" value="Cysteine Rich Protein"/>
    <property type="match status" value="1"/>
</dbReference>
<feature type="region of interest" description="Disordered" evidence="6">
    <location>
        <begin position="669"/>
        <end position="710"/>
    </location>
</feature>
<feature type="compositionally biased region" description="Polar residues" evidence="6">
    <location>
        <begin position="156"/>
        <end position="165"/>
    </location>
</feature>
<dbReference type="PROSITE" id="PS50023">
    <property type="entry name" value="LIM_DOMAIN_2"/>
    <property type="match status" value="1"/>
</dbReference>
<dbReference type="Pfam" id="PF15949">
    <property type="entry name" value="DUF4757"/>
    <property type="match status" value="1"/>
</dbReference>
<evidence type="ECO:0000313" key="9">
    <source>
        <dbReference type="Proteomes" id="UP001162156"/>
    </source>
</evidence>
<dbReference type="GO" id="GO:0051893">
    <property type="term" value="P:regulation of focal adhesion assembly"/>
    <property type="evidence" value="ECO:0007669"/>
    <property type="project" value="TreeGrafter"/>
</dbReference>
<feature type="compositionally biased region" description="Polar residues" evidence="6">
    <location>
        <begin position="186"/>
        <end position="201"/>
    </location>
</feature>
<gene>
    <name evidence="8" type="ORF">NQ314_001470</name>
</gene>
<dbReference type="PANTHER" id="PTHR15551:SF3">
    <property type="entry name" value="LIM AND CALPONIN HOMOLOGY DOMAINS-CONTAINING PROTEIN 1"/>
    <property type="match status" value="1"/>
</dbReference>
<evidence type="ECO:0000256" key="1">
    <source>
        <dbReference type="ARBA" id="ARBA00022723"/>
    </source>
</evidence>
<keyword evidence="9" id="KW-1185">Reference proteome</keyword>
<feature type="compositionally biased region" description="Polar residues" evidence="6">
    <location>
        <begin position="791"/>
        <end position="805"/>
    </location>
</feature>
<keyword evidence="3 4" id="KW-0440">LIM domain</keyword>
<dbReference type="GO" id="GO:0032034">
    <property type="term" value="F:myosin II head/neck binding"/>
    <property type="evidence" value="ECO:0007669"/>
    <property type="project" value="TreeGrafter"/>
</dbReference>
<dbReference type="GO" id="GO:0051496">
    <property type="term" value="P:positive regulation of stress fiber assembly"/>
    <property type="evidence" value="ECO:0007669"/>
    <property type="project" value="TreeGrafter"/>
</dbReference>
<feature type="region of interest" description="Disordered" evidence="6">
    <location>
        <begin position="112"/>
        <end position="209"/>
    </location>
</feature>
<dbReference type="Pfam" id="PF00412">
    <property type="entry name" value="LIM"/>
    <property type="match status" value="1"/>
</dbReference>
<keyword evidence="2 4" id="KW-0862">Zinc</keyword>
<dbReference type="InterPro" id="IPR001781">
    <property type="entry name" value="Znf_LIM"/>
</dbReference>
<name>A0AAV8ZVC4_9CUCU</name>
<keyword evidence="5" id="KW-0175">Coiled coil</keyword>
<evidence type="ECO:0000256" key="5">
    <source>
        <dbReference type="SAM" id="Coils"/>
    </source>
</evidence>
<protein>
    <recommendedName>
        <fullName evidence="7">LIM zinc-binding domain-containing protein</fullName>
    </recommendedName>
</protein>
<accession>A0AAV8ZVC4</accession>
<feature type="region of interest" description="Disordered" evidence="6">
    <location>
        <begin position="773"/>
        <end position="828"/>
    </location>
</feature>
<evidence type="ECO:0000256" key="6">
    <source>
        <dbReference type="SAM" id="MobiDB-lite"/>
    </source>
</evidence>
<reference evidence="8" key="1">
    <citation type="journal article" date="2023" name="Insect Mol. Biol.">
        <title>Genome sequencing provides insights into the evolution of gene families encoding plant cell wall-degrading enzymes in longhorned beetles.</title>
        <authorList>
            <person name="Shin N.R."/>
            <person name="Okamura Y."/>
            <person name="Kirsch R."/>
            <person name="Pauchet Y."/>
        </authorList>
    </citation>
    <scope>NUCLEOTIDE SEQUENCE</scope>
    <source>
        <strain evidence="8">RBIC_L_NR</strain>
    </source>
</reference>
<feature type="compositionally biased region" description="Polar residues" evidence="6">
    <location>
        <begin position="697"/>
        <end position="706"/>
    </location>
</feature>
<dbReference type="GO" id="GO:0001725">
    <property type="term" value="C:stress fiber"/>
    <property type="evidence" value="ECO:0007669"/>
    <property type="project" value="TreeGrafter"/>
</dbReference>
<organism evidence="8 9">
    <name type="scientific">Rhamnusium bicolor</name>
    <dbReference type="NCBI Taxonomy" id="1586634"/>
    <lineage>
        <taxon>Eukaryota</taxon>
        <taxon>Metazoa</taxon>
        <taxon>Ecdysozoa</taxon>
        <taxon>Arthropoda</taxon>
        <taxon>Hexapoda</taxon>
        <taxon>Insecta</taxon>
        <taxon>Pterygota</taxon>
        <taxon>Neoptera</taxon>
        <taxon>Endopterygota</taxon>
        <taxon>Coleoptera</taxon>
        <taxon>Polyphaga</taxon>
        <taxon>Cucujiformia</taxon>
        <taxon>Chrysomeloidea</taxon>
        <taxon>Cerambycidae</taxon>
        <taxon>Lepturinae</taxon>
        <taxon>Rhagiini</taxon>
        <taxon>Rhamnusium</taxon>
    </lineage>
</organism>
<feature type="domain" description="LIM zinc-binding" evidence="7">
    <location>
        <begin position="1225"/>
        <end position="1291"/>
    </location>
</feature>
<dbReference type="GO" id="GO:0046872">
    <property type="term" value="F:metal ion binding"/>
    <property type="evidence" value="ECO:0007669"/>
    <property type="project" value="UniProtKB-KW"/>
</dbReference>
<evidence type="ECO:0000313" key="8">
    <source>
        <dbReference type="EMBL" id="KAJ8970041.1"/>
    </source>
</evidence>